<organism evidence="3 4">
    <name type="scientific">Alosa alosa</name>
    <name type="common">allis shad</name>
    <dbReference type="NCBI Taxonomy" id="278164"/>
    <lineage>
        <taxon>Eukaryota</taxon>
        <taxon>Metazoa</taxon>
        <taxon>Chordata</taxon>
        <taxon>Craniata</taxon>
        <taxon>Vertebrata</taxon>
        <taxon>Euteleostomi</taxon>
        <taxon>Actinopterygii</taxon>
        <taxon>Neopterygii</taxon>
        <taxon>Teleostei</taxon>
        <taxon>Clupei</taxon>
        <taxon>Clupeiformes</taxon>
        <taxon>Clupeoidei</taxon>
        <taxon>Clupeidae</taxon>
        <taxon>Alosa</taxon>
    </lineage>
</organism>
<gene>
    <name evidence="3" type="ORF">AALO_G00199080</name>
</gene>
<proteinExistence type="predicted"/>
<accession>A0AAV6G6S3</accession>
<dbReference type="AlphaFoldDB" id="A0AAV6G6S3"/>
<evidence type="ECO:0000313" key="4">
    <source>
        <dbReference type="Proteomes" id="UP000823561"/>
    </source>
</evidence>
<keyword evidence="1" id="KW-0175">Coiled coil</keyword>
<evidence type="ECO:0000313" key="3">
    <source>
        <dbReference type="EMBL" id="KAG5269172.1"/>
    </source>
</evidence>
<reference evidence="3" key="1">
    <citation type="submission" date="2020-10" db="EMBL/GenBank/DDBJ databases">
        <title>Chromosome-scale genome assembly of the Allis shad, Alosa alosa.</title>
        <authorList>
            <person name="Margot Z."/>
            <person name="Christophe K."/>
            <person name="Cabau C."/>
            <person name="Louis A."/>
            <person name="Berthelot C."/>
            <person name="Parey E."/>
            <person name="Roest Crollius H."/>
            <person name="Montfort J."/>
            <person name="Robinson-Rechavi M."/>
            <person name="Bucao C."/>
            <person name="Bouchez O."/>
            <person name="Gislard M."/>
            <person name="Lluch J."/>
            <person name="Milhes M."/>
            <person name="Lampietro C."/>
            <person name="Lopez Roques C."/>
            <person name="Donnadieu C."/>
            <person name="Braasch I."/>
            <person name="Desvignes T."/>
            <person name="Postlethwait J."/>
            <person name="Bobe J."/>
            <person name="Guiguen Y."/>
        </authorList>
    </citation>
    <scope>NUCLEOTIDE SEQUENCE</scope>
    <source>
        <strain evidence="3">M-15738</strain>
        <tissue evidence="3">Blood</tissue>
    </source>
</reference>
<name>A0AAV6G6S3_9TELE</name>
<comment type="caution">
    <text evidence="3">The sequence shown here is derived from an EMBL/GenBank/DDBJ whole genome shotgun (WGS) entry which is preliminary data.</text>
</comment>
<protein>
    <submittedName>
        <fullName evidence="3">Uncharacterized protein</fullName>
    </submittedName>
</protein>
<feature type="chain" id="PRO_5043406077" evidence="2">
    <location>
        <begin position="19"/>
        <end position="86"/>
    </location>
</feature>
<feature type="signal peptide" evidence="2">
    <location>
        <begin position="1"/>
        <end position="18"/>
    </location>
</feature>
<evidence type="ECO:0000256" key="2">
    <source>
        <dbReference type="SAM" id="SignalP"/>
    </source>
</evidence>
<evidence type="ECO:0000256" key="1">
    <source>
        <dbReference type="SAM" id="Coils"/>
    </source>
</evidence>
<dbReference type="EMBL" id="JADWDJ010000015">
    <property type="protein sequence ID" value="KAG5269172.1"/>
    <property type="molecule type" value="Genomic_DNA"/>
</dbReference>
<keyword evidence="4" id="KW-1185">Reference proteome</keyword>
<dbReference type="Proteomes" id="UP000823561">
    <property type="component" value="Chromosome 15"/>
</dbReference>
<sequence>MWISNTATTAMMLPIAYAVLDELQKTEAEADDLELQRGQTNEGIQMDETKGITTEKGMSLCVCYSAPPPTLSSRDRWMNCIQAMVE</sequence>
<feature type="coiled-coil region" evidence="1">
    <location>
        <begin position="16"/>
        <end position="43"/>
    </location>
</feature>
<keyword evidence="2" id="KW-0732">Signal</keyword>